<dbReference type="Pfam" id="PF13649">
    <property type="entry name" value="Methyltransf_25"/>
    <property type="match status" value="1"/>
</dbReference>
<protein>
    <recommendedName>
        <fullName evidence="1">Methyltransferase domain-containing protein</fullName>
    </recommendedName>
</protein>
<dbReference type="AlphaFoldDB" id="A0A1F7WKU2"/>
<name>A0A1F7WKU2_9BACT</name>
<dbReference type="InterPro" id="IPR041698">
    <property type="entry name" value="Methyltransf_25"/>
</dbReference>
<sequence>MSDEGKFWSEKAKNFPVYNENDAEDMAAINAIVKIAESHGVVIDGKKIIDIGCGTGRHTLTLAKRAKAVTGTDVSPAMVETLLTTSEKYSFNNVDTLVCDWHSANIKKNGWLKFFDIAWAAMTSALSGREAVEKMNSCALESCVCTAWGRKRENELLSEVFKAHGGELNIPFSAVNLSATLKEMNIAHTLDFLENSWDSEADRTDTVKDMSWHLEINGIKADCGLIEKILHRRYGDSPRIAHKTFMEMGVLTWRPL</sequence>
<accession>A0A1F7WKU2</accession>
<gene>
    <name evidence="2" type="ORF">A2008_02050</name>
</gene>
<proteinExistence type="predicted"/>
<organism evidence="2 3">
    <name type="scientific">Candidatus Wallbacteria bacterium GWC2_49_35</name>
    <dbReference type="NCBI Taxonomy" id="1817813"/>
    <lineage>
        <taxon>Bacteria</taxon>
        <taxon>Candidatus Walliibacteriota</taxon>
    </lineage>
</organism>
<dbReference type="Gene3D" id="3.40.50.150">
    <property type="entry name" value="Vaccinia Virus protein VP39"/>
    <property type="match status" value="1"/>
</dbReference>
<comment type="caution">
    <text evidence="2">The sequence shown here is derived from an EMBL/GenBank/DDBJ whole genome shotgun (WGS) entry which is preliminary data.</text>
</comment>
<dbReference type="InterPro" id="IPR029063">
    <property type="entry name" value="SAM-dependent_MTases_sf"/>
</dbReference>
<evidence type="ECO:0000313" key="3">
    <source>
        <dbReference type="Proteomes" id="UP000178735"/>
    </source>
</evidence>
<dbReference type="EMBL" id="MGFH01000191">
    <property type="protein sequence ID" value="OGM03009.1"/>
    <property type="molecule type" value="Genomic_DNA"/>
</dbReference>
<feature type="domain" description="Methyltransferase" evidence="1">
    <location>
        <begin position="48"/>
        <end position="121"/>
    </location>
</feature>
<dbReference type="STRING" id="1817813.A2008_02050"/>
<evidence type="ECO:0000259" key="1">
    <source>
        <dbReference type="Pfam" id="PF13649"/>
    </source>
</evidence>
<reference evidence="2 3" key="1">
    <citation type="journal article" date="2016" name="Nat. Commun.">
        <title>Thousands of microbial genomes shed light on interconnected biogeochemical processes in an aquifer system.</title>
        <authorList>
            <person name="Anantharaman K."/>
            <person name="Brown C.T."/>
            <person name="Hug L.A."/>
            <person name="Sharon I."/>
            <person name="Castelle C.J."/>
            <person name="Probst A.J."/>
            <person name="Thomas B.C."/>
            <person name="Singh A."/>
            <person name="Wilkins M.J."/>
            <person name="Karaoz U."/>
            <person name="Brodie E.L."/>
            <person name="Williams K.H."/>
            <person name="Hubbard S.S."/>
            <person name="Banfield J.F."/>
        </authorList>
    </citation>
    <scope>NUCLEOTIDE SEQUENCE [LARGE SCALE GENOMIC DNA]</scope>
</reference>
<dbReference type="CDD" id="cd02440">
    <property type="entry name" value="AdoMet_MTases"/>
    <property type="match status" value="1"/>
</dbReference>
<dbReference type="SUPFAM" id="SSF53335">
    <property type="entry name" value="S-adenosyl-L-methionine-dependent methyltransferases"/>
    <property type="match status" value="1"/>
</dbReference>
<evidence type="ECO:0000313" key="2">
    <source>
        <dbReference type="EMBL" id="OGM03009.1"/>
    </source>
</evidence>
<dbReference type="Proteomes" id="UP000178735">
    <property type="component" value="Unassembled WGS sequence"/>
</dbReference>